<evidence type="ECO:0000256" key="7">
    <source>
        <dbReference type="ARBA" id="ARBA00023136"/>
    </source>
</evidence>
<evidence type="ECO:0000256" key="3">
    <source>
        <dbReference type="ARBA" id="ARBA00022692"/>
    </source>
</evidence>
<keyword evidence="5 9" id="KW-1133">Transmembrane helix</keyword>
<reference evidence="11 13" key="1">
    <citation type="journal article" date="2011" name="J. Bacteriol.">
        <title>Draft genome sequence of the thermoalkaliphilic Caldalkalibacillus thermarum strain TA2.A1.</title>
        <authorList>
            <person name="Kalamorz F."/>
            <person name="Keis S."/>
            <person name="McMillan D.G."/>
            <person name="Olsson K."/>
            <person name="Stanton J.A."/>
            <person name="Stockwell P."/>
            <person name="Black M.A."/>
            <person name="Klingeman D.M."/>
            <person name="Land M.L."/>
            <person name="Han C.S."/>
            <person name="Martin S.L."/>
            <person name="Becher S.A."/>
            <person name="Peddie C.J."/>
            <person name="Morgan H.W."/>
            <person name="Matthies D."/>
            <person name="Preiss L."/>
            <person name="Meier T."/>
            <person name="Brown S.D."/>
            <person name="Cook G.M."/>
        </authorList>
    </citation>
    <scope>NUCLEOTIDE SEQUENCE [LARGE SCALE GENOMIC DNA]</scope>
    <source>
        <strain evidence="11 13">TA2.A1</strain>
    </source>
</reference>
<protein>
    <recommendedName>
        <fullName evidence="9">Sec-independent protein translocase protein TatA</fullName>
    </recommendedName>
</protein>
<evidence type="ECO:0000256" key="4">
    <source>
        <dbReference type="ARBA" id="ARBA00022927"/>
    </source>
</evidence>
<comment type="subcellular location">
    <subcellularLocation>
        <location evidence="9">Cell membrane</location>
        <topology evidence="9">Single-pass membrane protein</topology>
    </subcellularLocation>
    <subcellularLocation>
        <location evidence="1">Membrane</location>
        <topology evidence="1">Single-pass membrane protein</topology>
    </subcellularLocation>
</comment>
<evidence type="ECO:0000313" key="13">
    <source>
        <dbReference type="Proteomes" id="UP000010716"/>
    </source>
</evidence>
<keyword evidence="2 9" id="KW-0813">Transport</keyword>
<evidence type="ECO:0000256" key="8">
    <source>
        <dbReference type="ARBA" id="ARBA00025340"/>
    </source>
</evidence>
<evidence type="ECO:0000256" key="5">
    <source>
        <dbReference type="ARBA" id="ARBA00022989"/>
    </source>
</evidence>
<dbReference type="Proteomes" id="UP000825179">
    <property type="component" value="Chromosome"/>
</dbReference>
<dbReference type="Proteomes" id="UP000010716">
    <property type="component" value="Unassembled WGS sequence"/>
</dbReference>
<dbReference type="EMBL" id="CP082237">
    <property type="protein sequence ID" value="QZT33391.1"/>
    <property type="molecule type" value="Genomic_DNA"/>
</dbReference>
<keyword evidence="6 9" id="KW-0811">Translocation</keyword>
<organism evidence="11 13">
    <name type="scientific">Caldalkalibacillus thermarum (strain TA2.A1)</name>
    <dbReference type="NCBI Taxonomy" id="986075"/>
    <lineage>
        <taxon>Bacteria</taxon>
        <taxon>Bacillati</taxon>
        <taxon>Bacillota</taxon>
        <taxon>Bacilli</taxon>
        <taxon>Bacillales</taxon>
        <taxon>Bacillaceae</taxon>
        <taxon>Caldalkalibacillus</taxon>
    </lineage>
</organism>
<dbReference type="KEGG" id="cthu:HUR95_14215"/>
<evidence type="ECO:0000313" key="11">
    <source>
        <dbReference type="EMBL" id="EGL82674.1"/>
    </source>
</evidence>
<dbReference type="Pfam" id="PF02416">
    <property type="entry name" value="TatA_B_E"/>
    <property type="match status" value="1"/>
</dbReference>
<reference evidence="12 14" key="2">
    <citation type="journal article" date="2020" name="Extremophiles">
        <title>Genomic analysis of Caldalkalibacillus thermarum TA2.A1 reveals aerobic alkaliphilic metabolism and evolutionary hallmarks linking alkaliphilic bacteria and plant life.</title>
        <authorList>
            <person name="de Jong S.I."/>
            <person name="van den Broek M.A."/>
            <person name="Merkel A.Y."/>
            <person name="de la Torre Cortes P."/>
            <person name="Kalamorz F."/>
            <person name="Cook G.M."/>
            <person name="van Loosdrecht M.C.M."/>
            <person name="McMillan D.G.G."/>
        </authorList>
    </citation>
    <scope>NUCLEOTIDE SEQUENCE [LARGE SCALE GENOMIC DNA]</scope>
    <source>
        <strain evidence="12 14">TA2.A1</strain>
    </source>
</reference>
<name>F5L7N0_CALTT</name>
<dbReference type="PANTHER" id="PTHR33162:SF1">
    <property type="entry name" value="SEC-INDEPENDENT PROTEIN TRANSLOCASE PROTEIN TATA, CHLOROPLASTIC"/>
    <property type="match status" value="1"/>
</dbReference>
<dbReference type="NCBIfam" id="NF011430">
    <property type="entry name" value="PRK14861.1"/>
    <property type="match status" value="1"/>
</dbReference>
<dbReference type="AlphaFoldDB" id="F5L7N0"/>
<dbReference type="PRINTS" id="PR01506">
    <property type="entry name" value="TATBPROTEIN"/>
</dbReference>
<keyword evidence="14" id="KW-1185">Reference proteome</keyword>
<dbReference type="GO" id="GO:0043953">
    <property type="term" value="P:protein transport by the Tat complex"/>
    <property type="evidence" value="ECO:0007669"/>
    <property type="project" value="UniProtKB-UniRule"/>
</dbReference>
<evidence type="ECO:0000256" key="2">
    <source>
        <dbReference type="ARBA" id="ARBA00022448"/>
    </source>
</evidence>
<accession>F5L7N0</accession>
<keyword evidence="3 9" id="KW-0812">Transmembrane</keyword>
<evidence type="ECO:0000313" key="12">
    <source>
        <dbReference type="EMBL" id="QZT33391.1"/>
    </source>
</evidence>
<comment type="subunit">
    <text evidence="9">Forms a complex with TatC.</text>
</comment>
<dbReference type="NCBIfam" id="TIGR01411">
    <property type="entry name" value="tatAE"/>
    <property type="match status" value="1"/>
</dbReference>
<reference evidence="12" key="3">
    <citation type="submission" date="2021-08" db="EMBL/GenBank/DDBJ databases">
        <authorList>
            <person name="de Jong S."/>
            <person name="van den Broek M."/>
            <person name="Merkel A."/>
            <person name="de la Torre Cortes P."/>
            <person name="Kalamorz F."/>
            <person name="Cook G."/>
            <person name="van Loosdrecht M."/>
            <person name="McMillan D."/>
        </authorList>
    </citation>
    <scope>NUCLEOTIDE SEQUENCE</scope>
    <source>
        <strain evidence="12">TA2.A1</strain>
    </source>
</reference>
<dbReference type="Gene3D" id="1.20.5.3310">
    <property type="match status" value="1"/>
</dbReference>
<evidence type="ECO:0000256" key="6">
    <source>
        <dbReference type="ARBA" id="ARBA00023010"/>
    </source>
</evidence>
<dbReference type="HAMAP" id="MF_00236">
    <property type="entry name" value="TatA_E"/>
    <property type="match status" value="1"/>
</dbReference>
<dbReference type="GO" id="GO:0033281">
    <property type="term" value="C:TAT protein transport complex"/>
    <property type="evidence" value="ECO:0007669"/>
    <property type="project" value="UniProtKB-UniRule"/>
</dbReference>
<dbReference type="InterPro" id="IPR006312">
    <property type="entry name" value="TatA/E"/>
</dbReference>
<dbReference type="eggNOG" id="COG1826">
    <property type="taxonomic scope" value="Bacteria"/>
</dbReference>
<feature type="region of interest" description="Disordered" evidence="10">
    <location>
        <begin position="51"/>
        <end position="75"/>
    </location>
</feature>
<keyword evidence="7 9" id="KW-0472">Membrane</keyword>
<dbReference type="EMBL" id="AFCE01000142">
    <property type="protein sequence ID" value="EGL82674.1"/>
    <property type="molecule type" value="Genomic_DNA"/>
</dbReference>
<comment type="function">
    <text evidence="8">Part of the twin-arginine translocation (Tat) system that transports large folded proteins containing a characteristic twin-arginine motif in their signal peptide across the thylakoid membrane. Involved in delta pH-dependent protein transport required for chloroplast development, especially thylakoid membrane formation. TATC and TATB mediate precursor recognition, whereas TATA facilitates translocation.</text>
</comment>
<evidence type="ECO:0000256" key="1">
    <source>
        <dbReference type="ARBA" id="ARBA00004167"/>
    </source>
</evidence>
<dbReference type="GO" id="GO:0006886">
    <property type="term" value="P:intracellular protein transport"/>
    <property type="evidence" value="ECO:0007669"/>
    <property type="project" value="UniProtKB-ARBA"/>
</dbReference>
<evidence type="ECO:0000256" key="9">
    <source>
        <dbReference type="HAMAP-Rule" id="MF_00236"/>
    </source>
</evidence>
<evidence type="ECO:0000256" key="10">
    <source>
        <dbReference type="SAM" id="MobiDB-lite"/>
    </source>
</evidence>
<dbReference type="OrthoDB" id="9800908at2"/>
<comment type="function">
    <text evidence="9">Part of the twin-arginine translocation (Tat) system that transports large folded proteins containing a characteristic twin-arginine motif in their signal peptide across membranes. TatA could form the protein-conducting channel of the Tat system.</text>
</comment>
<dbReference type="RefSeq" id="WP_007504966.1">
    <property type="nucleotide sequence ID" value="NZ_AFCE01000142.1"/>
</dbReference>
<comment type="similarity">
    <text evidence="9">Belongs to the TatA/E family.</text>
</comment>
<sequence>MLSNIGFSELLVILVIALIVFGPHKLPELGRAAGKTIREFKLTVNGIMDQREPTNLKQEQDKVQARESEGEGERG</sequence>
<keyword evidence="4 9" id="KW-0653">Protein transport</keyword>
<proteinExistence type="inferred from homology"/>
<keyword evidence="9" id="KW-1003">Cell membrane</keyword>
<gene>
    <name evidence="9" type="primary">tatA</name>
    <name evidence="11" type="ORF">CathTA2_1830</name>
    <name evidence="12" type="ORF">HUR95_14215</name>
</gene>
<dbReference type="PANTHER" id="PTHR33162">
    <property type="entry name" value="SEC-INDEPENDENT PROTEIN TRANSLOCASE PROTEIN TATA, CHLOROPLASTIC"/>
    <property type="match status" value="1"/>
</dbReference>
<dbReference type="GO" id="GO:0008320">
    <property type="term" value="F:protein transmembrane transporter activity"/>
    <property type="evidence" value="ECO:0007669"/>
    <property type="project" value="UniProtKB-UniRule"/>
</dbReference>
<evidence type="ECO:0000313" key="14">
    <source>
        <dbReference type="Proteomes" id="UP000825179"/>
    </source>
</evidence>
<dbReference type="InterPro" id="IPR003369">
    <property type="entry name" value="TatA/B/E"/>
</dbReference>